<dbReference type="Proteomes" id="UP000790709">
    <property type="component" value="Unassembled WGS sequence"/>
</dbReference>
<keyword evidence="2" id="KW-1185">Reference proteome</keyword>
<reference evidence="1" key="1">
    <citation type="journal article" date="2021" name="New Phytol.">
        <title>Evolutionary innovations through gain and loss of genes in the ectomycorrhizal Boletales.</title>
        <authorList>
            <person name="Wu G."/>
            <person name="Miyauchi S."/>
            <person name="Morin E."/>
            <person name="Kuo A."/>
            <person name="Drula E."/>
            <person name="Varga T."/>
            <person name="Kohler A."/>
            <person name="Feng B."/>
            <person name="Cao Y."/>
            <person name="Lipzen A."/>
            <person name="Daum C."/>
            <person name="Hundley H."/>
            <person name="Pangilinan J."/>
            <person name="Johnson J."/>
            <person name="Barry K."/>
            <person name="LaButti K."/>
            <person name="Ng V."/>
            <person name="Ahrendt S."/>
            <person name="Min B."/>
            <person name="Choi I.G."/>
            <person name="Park H."/>
            <person name="Plett J.M."/>
            <person name="Magnuson J."/>
            <person name="Spatafora J.W."/>
            <person name="Nagy L.G."/>
            <person name="Henrissat B."/>
            <person name="Grigoriev I.V."/>
            <person name="Yang Z.L."/>
            <person name="Xu J."/>
            <person name="Martin F.M."/>
        </authorList>
    </citation>
    <scope>NUCLEOTIDE SEQUENCE</scope>
    <source>
        <strain evidence="1">KUC20120723A-06</strain>
    </source>
</reference>
<protein>
    <submittedName>
        <fullName evidence="1">Uncharacterized protein</fullName>
    </submittedName>
</protein>
<sequence>MSPVSSTTLTGGWVTLPAPTYMSSVQEKLEWCDKTLSNIARLCVLANLDQDMINIVMHSQEDHVVVHKRLSKSGWLNRWSRELLEHVDNCFELSIELERLMSRTSRLRLQRMIPTDEPSRSEDTLPPSEPAADDSGRLSPIITDFEQKPKPSANSPSDSQHLLGSILNPIPPPAYTPRPRVKDQADPPIAPAQHRTFYGPGMVMNGSGSVIGATINGGTVNHGSIGNQGTVFNDYRVRY</sequence>
<comment type="caution">
    <text evidence="1">The sequence shown here is derived from an EMBL/GenBank/DDBJ whole genome shotgun (WGS) entry which is preliminary data.</text>
</comment>
<evidence type="ECO:0000313" key="1">
    <source>
        <dbReference type="EMBL" id="KAH7925631.1"/>
    </source>
</evidence>
<organism evidence="1 2">
    <name type="scientific">Leucogyrophana mollusca</name>
    <dbReference type="NCBI Taxonomy" id="85980"/>
    <lineage>
        <taxon>Eukaryota</taxon>
        <taxon>Fungi</taxon>
        <taxon>Dikarya</taxon>
        <taxon>Basidiomycota</taxon>
        <taxon>Agaricomycotina</taxon>
        <taxon>Agaricomycetes</taxon>
        <taxon>Agaricomycetidae</taxon>
        <taxon>Boletales</taxon>
        <taxon>Boletales incertae sedis</taxon>
        <taxon>Leucogyrophana</taxon>
    </lineage>
</organism>
<name>A0ACB8BJI0_9AGAM</name>
<accession>A0ACB8BJI0</accession>
<dbReference type="EMBL" id="MU266398">
    <property type="protein sequence ID" value="KAH7925631.1"/>
    <property type="molecule type" value="Genomic_DNA"/>
</dbReference>
<gene>
    <name evidence="1" type="ORF">BV22DRAFT_1128864</name>
</gene>
<proteinExistence type="predicted"/>
<evidence type="ECO:0000313" key="2">
    <source>
        <dbReference type="Proteomes" id="UP000790709"/>
    </source>
</evidence>